<feature type="repeat" description="WD" evidence="3">
    <location>
        <begin position="289"/>
        <end position="322"/>
    </location>
</feature>
<keyword evidence="1 3" id="KW-0853">WD repeat</keyword>
<dbReference type="eggNOG" id="KOG0283">
    <property type="taxonomic scope" value="Eukaryota"/>
</dbReference>
<dbReference type="InterPro" id="IPR019775">
    <property type="entry name" value="WD40_repeat_CS"/>
</dbReference>
<evidence type="ECO:0000313" key="5">
    <source>
        <dbReference type="EMBL" id="ERN19310.1"/>
    </source>
</evidence>
<sequence length="768" mass="85310">MGSCSDEEEDHFFDTREEITSLSDSGSDYAEATENHSGFSELIYGNILYEVWLNKPGTIRERREKFLRMMGLARNGETLDSSSENGEIPGVERLKDNSGAVLMSSDFESNFSSSRSSLMSWSNGPVDSPDSRDLEEINSIDDDRENMVCRIRNLDNGTEFVIDNPSGDGVLSRLRRVGSDRLVTIDEFQRDIGLSPLVQHFMRRDLVESGISIEGLKRKKGWLRSLRAAASIVKRKKGGGSSSRSCNSENIVGSSNSVNPIHQMPQRVRVRHCKKRCKEFTAVYLGQEIQAHHGSIWTMKFSLDGRFLASGGEDGVVRIWEVMESAGTELGDTLEIDRSCRYFTVNESSELVPLYANKEQEGRFRGLRKSSGSACVVIPHKIFKLSEKPLHEFHGHTGDVLDLSWSQTKYLLSSSTDKTVRLWQVGKASCIKVFSHNNYVTSIQFNPVDDRYFISGSIDGKVRIWAIPGCQVVDWTDIREIVTAVCYRPDGQGGIVGSMAGNCRFYDASDNHLLLAAQVCLQGKKKSSCKRITGFQFAPSDPRKVMVTSADSQVRIFDGVDVICKYKGLRNTGSQISASFTSNGKHIVSASEDSHVYVWSYETPEGRTSKQAKSVWSCERFFSNNSSVAITWSGLKSEARPSSEVSLKTNSRTSDELTESSENGFHSSWDSCRETPSVSSSSPDRFSLGHGFFADSLARGSATWPEEKLPSTDALSSAQSTCKSQFKFLKTASEGMFASPHTWGLVIVTAGWDGRIRSFHNYGLPVRL</sequence>
<name>U5DAQ5_AMBTC</name>
<dbReference type="Gramene" id="ERN19310">
    <property type="protein sequence ID" value="ERN19310"/>
    <property type="gene ID" value="AMTR_s00069p00055450"/>
</dbReference>
<dbReference type="InterPro" id="IPR020472">
    <property type="entry name" value="WD40_PAC1"/>
</dbReference>
<feature type="repeat" description="WD" evidence="3">
    <location>
        <begin position="433"/>
        <end position="465"/>
    </location>
</feature>
<feature type="region of interest" description="Disordered" evidence="4">
    <location>
        <begin position="643"/>
        <end position="671"/>
    </location>
</feature>
<feature type="compositionally biased region" description="Polar residues" evidence="4">
    <location>
        <begin position="246"/>
        <end position="258"/>
    </location>
</feature>
<dbReference type="InterPro" id="IPR001680">
    <property type="entry name" value="WD40_rpt"/>
</dbReference>
<dbReference type="InterPro" id="IPR015943">
    <property type="entry name" value="WD40/YVTN_repeat-like_dom_sf"/>
</dbReference>
<dbReference type="InterPro" id="IPR040324">
    <property type="entry name" value="WDR44/Dgr2"/>
</dbReference>
<dbReference type="STRING" id="13333.U5DAQ5"/>
<dbReference type="PANTHER" id="PTHR14221">
    <property type="entry name" value="WD REPEAT DOMAIN 44"/>
    <property type="match status" value="1"/>
</dbReference>
<feature type="repeat" description="WD" evidence="3">
    <location>
        <begin position="393"/>
        <end position="433"/>
    </location>
</feature>
<keyword evidence="6" id="KW-1185">Reference proteome</keyword>
<feature type="region of interest" description="Disordered" evidence="4">
    <location>
        <begin position="237"/>
        <end position="258"/>
    </location>
</feature>
<accession>U5DAQ5</accession>
<dbReference type="Gene3D" id="2.130.10.10">
    <property type="entry name" value="YVTN repeat-like/Quinoprotein amine dehydrogenase"/>
    <property type="match status" value="1"/>
</dbReference>
<dbReference type="PROSITE" id="PS50294">
    <property type="entry name" value="WD_REPEATS_REGION"/>
    <property type="match status" value="3"/>
</dbReference>
<proteinExistence type="predicted"/>
<evidence type="ECO:0000256" key="4">
    <source>
        <dbReference type="SAM" id="MobiDB-lite"/>
    </source>
</evidence>
<dbReference type="SUPFAM" id="SSF50978">
    <property type="entry name" value="WD40 repeat-like"/>
    <property type="match status" value="1"/>
</dbReference>
<feature type="compositionally biased region" description="Polar residues" evidence="4">
    <location>
        <begin position="643"/>
        <end position="652"/>
    </location>
</feature>
<dbReference type="SMART" id="SM00320">
    <property type="entry name" value="WD40"/>
    <property type="match status" value="7"/>
</dbReference>
<feature type="repeat" description="WD" evidence="3">
    <location>
        <begin position="577"/>
        <end position="609"/>
    </location>
</feature>
<dbReference type="AlphaFoldDB" id="U5DAQ5"/>
<keyword evidence="2" id="KW-0677">Repeat</keyword>
<protein>
    <submittedName>
        <fullName evidence="5">Uncharacterized protein</fullName>
    </submittedName>
</protein>
<evidence type="ECO:0000256" key="2">
    <source>
        <dbReference type="ARBA" id="ARBA00022737"/>
    </source>
</evidence>
<organism evidence="5 6">
    <name type="scientific">Amborella trichopoda</name>
    <dbReference type="NCBI Taxonomy" id="13333"/>
    <lineage>
        <taxon>Eukaryota</taxon>
        <taxon>Viridiplantae</taxon>
        <taxon>Streptophyta</taxon>
        <taxon>Embryophyta</taxon>
        <taxon>Tracheophyta</taxon>
        <taxon>Spermatophyta</taxon>
        <taxon>Magnoliopsida</taxon>
        <taxon>Amborellales</taxon>
        <taxon>Amborellaceae</taxon>
        <taxon>Amborella</taxon>
    </lineage>
</organism>
<dbReference type="Proteomes" id="UP000017836">
    <property type="component" value="Unassembled WGS sequence"/>
</dbReference>
<dbReference type="PANTHER" id="PTHR14221:SF0">
    <property type="entry name" value="WD REPEAT-CONTAINING PROTEIN 44"/>
    <property type="match status" value="1"/>
</dbReference>
<dbReference type="InterPro" id="IPR036322">
    <property type="entry name" value="WD40_repeat_dom_sf"/>
</dbReference>
<gene>
    <name evidence="5" type="ORF">AMTR_s00069p00055450</name>
</gene>
<dbReference type="KEGG" id="atr:18447688"/>
<feature type="compositionally biased region" description="Polar residues" evidence="4">
    <location>
        <begin position="660"/>
        <end position="671"/>
    </location>
</feature>
<evidence type="ECO:0000256" key="3">
    <source>
        <dbReference type="PROSITE-ProRule" id="PRU00221"/>
    </source>
</evidence>
<dbReference type="EMBL" id="KI392069">
    <property type="protein sequence ID" value="ERN19310.1"/>
    <property type="molecule type" value="Genomic_DNA"/>
</dbReference>
<evidence type="ECO:0000313" key="6">
    <source>
        <dbReference type="Proteomes" id="UP000017836"/>
    </source>
</evidence>
<dbReference type="OrthoDB" id="408728at2759"/>
<dbReference type="OMA" id="CDATRRQ"/>
<dbReference type="Pfam" id="PF00400">
    <property type="entry name" value="WD40"/>
    <property type="match status" value="4"/>
</dbReference>
<dbReference type="PRINTS" id="PR00320">
    <property type="entry name" value="GPROTEINBRPT"/>
</dbReference>
<dbReference type="PROSITE" id="PS00678">
    <property type="entry name" value="WD_REPEATS_1"/>
    <property type="match status" value="1"/>
</dbReference>
<dbReference type="PROSITE" id="PS50082">
    <property type="entry name" value="WD_REPEATS_2"/>
    <property type="match status" value="4"/>
</dbReference>
<reference evidence="6" key="1">
    <citation type="journal article" date="2013" name="Science">
        <title>The Amborella genome and the evolution of flowering plants.</title>
        <authorList>
            <consortium name="Amborella Genome Project"/>
        </authorList>
    </citation>
    <scope>NUCLEOTIDE SEQUENCE [LARGE SCALE GENOMIC DNA]</scope>
</reference>
<feature type="compositionally biased region" description="Acidic residues" evidence="4">
    <location>
        <begin position="1"/>
        <end position="11"/>
    </location>
</feature>
<evidence type="ECO:0000256" key="1">
    <source>
        <dbReference type="ARBA" id="ARBA00022574"/>
    </source>
</evidence>
<dbReference type="HOGENOM" id="CLU_009835_1_1_1"/>
<feature type="region of interest" description="Disordered" evidence="4">
    <location>
        <begin position="1"/>
        <end position="32"/>
    </location>
</feature>